<evidence type="ECO:0000256" key="4">
    <source>
        <dbReference type="ARBA" id="ARBA00022692"/>
    </source>
</evidence>
<dbReference type="Pfam" id="PF02660">
    <property type="entry name" value="G3P_acyltransf"/>
    <property type="match status" value="1"/>
</dbReference>
<sequence length="219" mass="24225">MIFYAIIRRIILLAIGYMTGIIQTGYIFGKTKKLDIRNYGSGNAGTTNALRVMGAKAGLIVFIGDFLKSFIPCIAILYIFRNHPGYKYTYMLYIGFGTVLGHDFPFYLNFKGGKGVASTAGVLTALDVRIMAACLVVFLATVIKTRFVSLASILVMFVFVGMCFIFSHYWFTGLGTGALVEFRILSAAIGVLSIYRHKENIKRLINGSENKLFSGKKQS</sequence>
<keyword evidence="12" id="KW-1185">Reference proteome</keyword>
<evidence type="ECO:0000313" key="11">
    <source>
        <dbReference type="EMBL" id="EHI56498.1"/>
    </source>
</evidence>
<keyword evidence="4 10" id="KW-0812">Transmembrane</keyword>
<dbReference type="STRING" id="679200.HMPREF9333_00360"/>
<dbReference type="GO" id="GO:0008654">
    <property type="term" value="P:phospholipid biosynthetic process"/>
    <property type="evidence" value="ECO:0007669"/>
    <property type="project" value="UniProtKB-UniRule"/>
</dbReference>
<dbReference type="GO" id="GO:0043772">
    <property type="term" value="F:acyl-phosphate glycerol-3-phosphate acyltransferase activity"/>
    <property type="evidence" value="ECO:0007669"/>
    <property type="project" value="UniProtKB-UniRule"/>
</dbReference>
<evidence type="ECO:0000256" key="6">
    <source>
        <dbReference type="ARBA" id="ARBA00023098"/>
    </source>
</evidence>
<dbReference type="HOGENOM" id="CLU_081254_3_0_9"/>
<keyword evidence="2 10" id="KW-0444">Lipid biosynthesis</keyword>
<organism evidence="11 12">
    <name type="scientific">Johnsonella ignava ATCC 51276</name>
    <dbReference type="NCBI Taxonomy" id="679200"/>
    <lineage>
        <taxon>Bacteria</taxon>
        <taxon>Bacillati</taxon>
        <taxon>Bacillota</taxon>
        <taxon>Clostridia</taxon>
        <taxon>Lachnospirales</taxon>
        <taxon>Lachnospiraceae</taxon>
        <taxon>Johnsonella</taxon>
    </lineage>
</organism>
<comment type="pathway">
    <text evidence="10">Lipid metabolism; phospholipid metabolism.</text>
</comment>
<evidence type="ECO:0000256" key="10">
    <source>
        <dbReference type="HAMAP-Rule" id="MF_01043"/>
    </source>
</evidence>
<dbReference type="UniPathway" id="UPA00085"/>
<evidence type="ECO:0000256" key="8">
    <source>
        <dbReference type="ARBA" id="ARBA00023209"/>
    </source>
</evidence>
<dbReference type="EMBL" id="ACZL01000007">
    <property type="protein sequence ID" value="EHI56498.1"/>
    <property type="molecule type" value="Genomic_DNA"/>
</dbReference>
<dbReference type="GO" id="GO:0005886">
    <property type="term" value="C:plasma membrane"/>
    <property type="evidence" value="ECO:0007669"/>
    <property type="project" value="UniProtKB-SubCell"/>
</dbReference>
<feature type="transmembrane region" description="Helical" evidence="10">
    <location>
        <begin position="177"/>
        <end position="195"/>
    </location>
</feature>
<evidence type="ECO:0000256" key="3">
    <source>
        <dbReference type="ARBA" id="ARBA00022679"/>
    </source>
</evidence>
<keyword evidence="5 10" id="KW-1133">Transmembrane helix</keyword>
<evidence type="ECO:0000313" key="12">
    <source>
        <dbReference type="Proteomes" id="UP000003011"/>
    </source>
</evidence>
<dbReference type="SMART" id="SM01207">
    <property type="entry name" value="G3P_acyltransf"/>
    <property type="match status" value="1"/>
</dbReference>
<comment type="caution">
    <text evidence="11">The sequence shown here is derived from an EMBL/GenBank/DDBJ whole genome shotgun (WGS) entry which is preliminary data.</text>
</comment>
<dbReference type="NCBIfam" id="TIGR00023">
    <property type="entry name" value="glycerol-3-phosphate 1-O-acyltransferase PlsY"/>
    <property type="match status" value="1"/>
</dbReference>
<dbReference type="AlphaFoldDB" id="G5GFM1"/>
<reference evidence="11 12" key="1">
    <citation type="submission" date="2011-08" db="EMBL/GenBank/DDBJ databases">
        <title>The Genome Sequence of Johnsonella ignava ATCC 51276.</title>
        <authorList>
            <consortium name="The Broad Institute Genome Sequencing Platform"/>
            <person name="Earl A."/>
            <person name="Ward D."/>
            <person name="Feldgarden M."/>
            <person name="Gevers D."/>
            <person name="Izard J."/>
            <person name="Blanton J.M."/>
            <person name="Baranova O.V."/>
            <person name="Dewhirst F.E."/>
            <person name="Young S.K."/>
            <person name="Zeng Q."/>
            <person name="Gargeya S."/>
            <person name="Fitzgerald M."/>
            <person name="Haas B."/>
            <person name="Abouelleil A."/>
            <person name="Alvarado L."/>
            <person name="Arachchi H.M."/>
            <person name="Berlin A."/>
            <person name="Brown A."/>
            <person name="Chapman S.B."/>
            <person name="Chen Z."/>
            <person name="Dunbar C."/>
            <person name="Freedman E."/>
            <person name="Gearin G."/>
            <person name="Gellesch M."/>
            <person name="Goldberg J."/>
            <person name="Griggs A."/>
            <person name="Gujja S."/>
            <person name="Heiman D."/>
            <person name="Howarth C."/>
            <person name="Larson L."/>
            <person name="Lui A."/>
            <person name="MacDonald P.J.P."/>
            <person name="Montmayeur A."/>
            <person name="Murphy C."/>
            <person name="Neiman D."/>
            <person name="Pearson M."/>
            <person name="Priest M."/>
            <person name="Roberts A."/>
            <person name="Saif S."/>
            <person name="Shea T."/>
            <person name="Shenoy N."/>
            <person name="Sisk P."/>
            <person name="Stolte C."/>
            <person name="Sykes S."/>
            <person name="Wortman J."/>
            <person name="Nusbaum C."/>
            <person name="Birren B."/>
        </authorList>
    </citation>
    <scope>NUCLEOTIDE SEQUENCE [LARGE SCALE GENOMIC DNA]</scope>
    <source>
        <strain evidence="11 12">ATCC 51276</strain>
    </source>
</reference>
<comment type="subcellular location">
    <subcellularLocation>
        <location evidence="10">Cell membrane</location>
        <topology evidence="10">Multi-pass membrane protein</topology>
    </subcellularLocation>
</comment>
<gene>
    <name evidence="10" type="primary">plsY</name>
    <name evidence="11" type="ORF">HMPREF9333_00360</name>
</gene>
<keyword evidence="8 10" id="KW-0594">Phospholipid biosynthesis</keyword>
<keyword evidence="7 10" id="KW-0472">Membrane</keyword>
<comment type="catalytic activity">
    <reaction evidence="10">
        <text>an acyl phosphate + sn-glycerol 3-phosphate = a 1-acyl-sn-glycero-3-phosphate + phosphate</text>
        <dbReference type="Rhea" id="RHEA:34075"/>
        <dbReference type="ChEBI" id="CHEBI:43474"/>
        <dbReference type="ChEBI" id="CHEBI:57597"/>
        <dbReference type="ChEBI" id="CHEBI:57970"/>
        <dbReference type="ChEBI" id="CHEBI:59918"/>
        <dbReference type="EC" id="2.3.1.275"/>
    </reaction>
</comment>
<feature type="transmembrane region" description="Helical" evidence="10">
    <location>
        <begin position="120"/>
        <end position="140"/>
    </location>
</feature>
<protein>
    <recommendedName>
        <fullName evidence="10">Glycerol-3-phosphate acyltransferase</fullName>
    </recommendedName>
    <alternativeName>
        <fullName evidence="10">Acyl-PO4 G3P acyltransferase</fullName>
    </alternativeName>
    <alternativeName>
        <fullName evidence="10">Acyl-phosphate--glycerol-3-phosphate acyltransferase</fullName>
    </alternativeName>
    <alternativeName>
        <fullName evidence="10">G3P acyltransferase</fullName>
        <shortName evidence="10">GPAT</shortName>
        <ecNumber evidence="10">2.3.1.275</ecNumber>
    </alternativeName>
    <alternativeName>
        <fullName evidence="10">Lysophosphatidic acid synthase</fullName>
        <shortName evidence="10">LPA synthase</shortName>
    </alternativeName>
</protein>
<keyword evidence="9 10" id="KW-1208">Phospholipid metabolism</keyword>
<keyword evidence="3 10" id="KW-0808">Transferase</keyword>
<accession>G5GFM1</accession>
<proteinExistence type="inferred from homology"/>
<feature type="transmembrane region" description="Helical" evidence="10">
    <location>
        <begin position="12"/>
        <end position="29"/>
    </location>
</feature>
<keyword evidence="1 10" id="KW-1003">Cell membrane</keyword>
<dbReference type="Proteomes" id="UP000003011">
    <property type="component" value="Unassembled WGS sequence"/>
</dbReference>
<dbReference type="PATRIC" id="fig|679200.3.peg.386"/>
<evidence type="ECO:0000256" key="1">
    <source>
        <dbReference type="ARBA" id="ARBA00022475"/>
    </source>
</evidence>
<feature type="transmembrane region" description="Helical" evidence="10">
    <location>
        <begin position="90"/>
        <end position="108"/>
    </location>
</feature>
<comment type="function">
    <text evidence="10">Catalyzes the transfer of an acyl group from acyl-phosphate (acyl-PO(4)) to glycerol-3-phosphate (G3P) to form lysophosphatidic acid (LPA). This enzyme utilizes acyl-phosphate as fatty acyl donor, but not acyl-CoA or acyl-ACP.</text>
</comment>
<comment type="similarity">
    <text evidence="10">Belongs to the PlsY family.</text>
</comment>
<dbReference type="PANTHER" id="PTHR30309:SF0">
    <property type="entry name" value="GLYCEROL-3-PHOSPHATE ACYLTRANSFERASE-RELATED"/>
    <property type="match status" value="1"/>
</dbReference>
<dbReference type="InterPro" id="IPR003811">
    <property type="entry name" value="G3P_acylTferase_PlsY"/>
</dbReference>
<feature type="transmembrane region" description="Helical" evidence="10">
    <location>
        <begin position="57"/>
        <end position="78"/>
    </location>
</feature>
<dbReference type="PANTHER" id="PTHR30309">
    <property type="entry name" value="INNER MEMBRANE PROTEIN YGIH"/>
    <property type="match status" value="1"/>
</dbReference>
<comment type="subunit">
    <text evidence="10">Probably interacts with PlsX.</text>
</comment>
<name>G5GFM1_9FIRM</name>
<evidence type="ECO:0000256" key="5">
    <source>
        <dbReference type="ARBA" id="ARBA00022989"/>
    </source>
</evidence>
<dbReference type="eggNOG" id="COG0344">
    <property type="taxonomic scope" value="Bacteria"/>
</dbReference>
<keyword evidence="6 10" id="KW-0443">Lipid metabolism</keyword>
<evidence type="ECO:0000256" key="7">
    <source>
        <dbReference type="ARBA" id="ARBA00023136"/>
    </source>
</evidence>
<dbReference type="EC" id="2.3.1.275" evidence="10"/>
<evidence type="ECO:0000256" key="2">
    <source>
        <dbReference type="ARBA" id="ARBA00022516"/>
    </source>
</evidence>
<dbReference type="HAMAP" id="MF_01043">
    <property type="entry name" value="PlsY"/>
    <property type="match status" value="1"/>
</dbReference>
<evidence type="ECO:0000256" key="9">
    <source>
        <dbReference type="ARBA" id="ARBA00023264"/>
    </source>
</evidence>
<feature type="transmembrane region" description="Helical" evidence="10">
    <location>
        <begin position="147"/>
        <end position="171"/>
    </location>
</feature>